<feature type="compositionally biased region" description="Polar residues" evidence="1">
    <location>
        <begin position="73"/>
        <end position="90"/>
    </location>
</feature>
<dbReference type="EMBL" id="QUTH01000104">
    <property type="protein sequence ID" value="RHZ34957.1"/>
    <property type="molecule type" value="Genomic_DNA"/>
</dbReference>
<evidence type="ECO:0000313" key="3">
    <source>
        <dbReference type="Proteomes" id="UP000285430"/>
    </source>
</evidence>
<evidence type="ECO:0000313" key="2">
    <source>
        <dbReference type="EMBL" id="RHZ34957.1"/>
    </source>
</evidence>
<protein>
    <submittedName>
        <fullName evidence="2">Uncharacterized protein</fullName>
    </submittedName>
</protein>
<feature type="non-terminal residue" evidence="2">
    <location>
        <position position="723"/>
    </location>
</feature>
<proteinExistence type="predicted"/>
<dbReference type="Proteomes" id="UP000285430">
    <property type="component" value="Unassembled WGS sequence"/>
</dbReference>
<organism evidence="2 3">
    <name type="scientific">Aphanomyces astaci</name>
    <name type="common">Crayfish plague agent</name>
    <dbReference type="NCBI Taxonomy" id="112090"/>
    <lineage>
        <taxon>Eukaryota</taxon>
        <taxon>Sar</taxon>
        <taxon>Stramenopiles</taxon>
        <taxon>Oomycota</taxon>
        <taxon>Saprolegniomycetes</taxon>
        <taxon>Saprolegniales</taxon>
        <taxon>Verrucalvaceae</taxon>
        <taxon>Aphanomyces</taxon>
    </lineage>
</organism>
<comment type="caution">
    <text evidence="2">The sequence shown here is derived from an EMBL/GenBank/DDBJ whole genome shotgun (WGS) entry which is preliminary data.</text>
</comment>
<name>A0A418FT55_APHAT</name>
<dbReference type="VEuPathDB" id="FungiDB:H257_09762"/>
<reference evidence="2 3" key="1">
    <citation type="submission" date="2018-08" db="EMBL/GenBank/DDBJ databases">
        <title>Aphanomyces genome sequencing and annotation.</title>
        <authorList>
            <person name="Minardi D."/>
            <person name="Oidtmann B."/>
            <person name="Van Der Giezen M."/>
            <person name="Studholme D.J."/>
        </authorList>
    </citation>
    <scope>NUCLEOTIDE SEQUENCE [LARGE SCALE GENOMIC DNA]</scope>
    <source>
        <strain evidence="2 3">Da</strain>
    </source>
</reference>
<accession>A0A418FT55</accession>
<feature type="region of interest" description="Disordered" evidence="1">
    <location>
        <begin position="73"/>
        <end position="104"/>
    </location>
</feature>
<sequence length="723" mass="83537">MEQQRREKRQETAEKLAAEFPIPKWFDLSLPSLQAGDATASAVESSTKSPMKPRVSLMNSAVQLDILRQQIQTAGPTSSADKLQRRSTMTALHPKRSMPPPTLPRLPDGADQYGLWQIHTSPSKHATLQKSMTSTDMLRVMQAQQQKISLKKIVDPWATVDPVTAPRSLKSHASGGSLRHLSSVCSMSRGDDSNNSLHVERVLHTNGMSATAMDMERIRTEIHQYMASHWMPPADDDDDQDVEDVTSISTDTVHVHVARKDAVAAHFGPRLISYEMMRDIFYPKDPSAIATWTAELDAEKKAAAADQAERDRQLERLEQKSTICDTVVGVGILVTATFWLVKQRLQTTAQGMLRVLDRFDFMHTTWANATVQAATTTQLFKLIFRQRNQKLLVHDDTADDHRSVPAVLHALLQTYSRNRGLDDMDLEDAAHVFHDVAATAIQNGARRYFDRKATFWFPERQQFFAFQLKKRVFRAWRGRAQQLHHQRMLVYRKFIAWRHHVVLAARYREMYRICFWPLYVWKRYVQFVLLSRSKSMFLRLVFHTYVQLRILRGWRRYYTILRQDIRRRKYVCFHGVLAKKNDPWDGDSSHEHVPLTRIMESHLGVDAVDLAVMLETLALERLDSSRRFADREATLVDVKNAELRLQQDEESKSNGMRSQLHHCASQMLVSKFEAYLVEQEFMLIPTVLGKKLVYNAFKAVFVRWVEWTQLTFATNAMTRQFRT</sequence>
<gene>
    <name evidence="2" type="ORF">DYB37_008985</name>
</gene>
<evidence type="ECO:0000256" key="1">
    <source>
        <dbReference type="SAM" id="MobiDB-lite"/>
    </source>
</evidence>
<dbReference type="AlphaFoldDB" id="A0A418FT55"/>